<evidence type="ECO:0000313" key="7">
    <source>
        <dbReference type="EMBL" id="AYU81965.1"/>
    </source>
</evidence>
<evidence type="ECO:0000256" key="5">
    <source>
        <dbReference type="SAM" id="Phobius"/>
    </source>
</evidence>
<keyword evidence="8" id="KW-1185">Reference proteome</keyword>
<dbReference type="Gene3D" id="3.90.550.10">
    <property type="entry name" value="Spore Coat Polysaccharide Biosynthesis Protein SpsA, Chain A"/>
    <property type="match status" value="1"/>
</dbReference>
<dbReference type="InterPro" id="IPR029044">
    <property type="entry name" value="Nucleotide-diphossugar_trans"/>
</dbReference>
<dbReference type="Pfam" id="PF00535">
    <property type="entry name" value="Glycos_transf_2"/>
    <property type="match status" value="1"/>
</dbReference>
<dbReference type="EC" id="2.4.1.-" evidence="7"/>
<proteinExistence type="inferred from homology"/>
<dbReference type="VEuPathDB" id="TriTrypDB:LDHU3_32.5340"/>
<dbReference type="Proteomes" id="UP000274082">
    <property type="component" value="Chromosome 32"/>
</dbReference>
<reference evidence="7 8" key="1">
    <citation type="journal article" date="2018" name="Sci. Rep.">
        <title>A complete Leishmania donovani reference genome identifies novel genetic variations associated with virulence.</title>
        <authorList>
            <person name="Lypaczewski P."/>
            <person name="Hoshizaki J."/>
            <person name="Zhang W.-W."/>
            <person name="McCall L.-I."/>
            <person name="Torcivia-Rodriguez J."/>
            <person name="Simonyan V."/>
            <person name="Kaur A."/>
            <person name="Dewar K."/>
            <person name="Matlashewski G."/>
        </authorList>
    </citation>
    <scope>NUCLEOTIDE SEQUENCE [LARGE SCALE GENOMIC DNA]</scope>
    <source>
        <strain evidence="7 8">LdCL</strain>
    </source>
</reference>
<dbReference type="PANTHER" id="PTHR43179:SF12">
    <property type="entry name" value="GALACTOFURANOSYLTRANSFERASE GLFT2"/>
    <property type="match status" value="1"/>
</dbReference>
<keyword evidence="2 7" id="KW-0328">Glycosyltransferase</keyword>
<feature type="domain" description="Glycosyltransferase 2-like" evidence="6">
    <location>
        <begin position="281"/>
        <end position="388"/>
    </location>
</feature>
<keyword evidence="5" id="KW-0472">Membrane</keyword>
<dbReference type="OrthoDB" id="259152at2759"/>
<accession>A0A3Q8IHI5</accession>
<evidence type="ECO:0000256" key="3">
    <source>
        <dbReference type="ARBA" id="ARBA00022679"/>
    </source>
</evidence>
<name>A0A3Q8IHI5_LEIDO</name>
<feature type="compositionally biased region" description="Low complexity" evidence="4">
    <location>
        <begin position="141"/>
        <end position="153"/>
    </location>
</feature>
<evidence type="ECO:0000256" key="1">
    <source>
        <dbReference type="ARBA" id="ARBA00006739"/>
    </source>
</evidence>
<feature type="compositionally biased region" description="Low complexity" evidence="4">
    <location>
        <begin position="173"/>
        <end position="192"/>
    </location>
</feature>
<evidence type="ECO:0000313" key="8">
    <source>
        <dbReference type="Proteomes" id="UP000274082"/>
    </source>
</evidence>
<dbReference type="EMBL" id="CP029531">
    <property type="protein sequence ID" value="AYU81965.1"/>
    <property type="molecule type" value="Genomic_DNA"/>
</dbReference>
<dbReference type="AlphaFoldDB" id="A0A3Q8IHI5"/>
<dbReference type="VEuPathDB" id="TriTrypDB:LdBPK_324140.1"/>
<keyword evidence="3 7" id="KW-0808">Transferase</keyword>
<evidence type="ECO:0000256" key="4">
    <source>
        <dbReference type="SAM" id="MobiDB-lite"/>
    </source>
</evidence>
<sequence>MYIHVYILQHHYIVYCSAGTSRSPPRAHTYATRSAHLIPKGIHLRSPDLRPCHWTLSSLNKPQDRVGKSTSVHTLRSHRRFITVRTLLPILIFIFLCGAVSTIFLSSPDQWTVARTREATTWPPSGELTTTKPGEPRQSMTPTSPITTSAPAIDTTAEPTSIPAEQTSTFDGPATPTSAASASATGAEESGTLLADPTTETTKQNPAMKELDRWTKMQLPADWMECIRQNLQLDKRGRPMRAVTAMTDAIPLLITPLTGDVKFFPYFVCSMDVAVRYHYVIQNEREPDTTAVIDELQRRFGNSGRFLVLRNRYNRGYSGSMNQGFEWALKERTAEEVPWVFACGVDVIFEPGLLANMVKVVQENTRDDAAMLAALRAEVELEERLVREGNYSYYERWAPRGRPLKVLRSGYPGVPLNVRTAPLLPDRIRYMVADENRESGIVTPAELRKRFFGNYVATVTPVEYALGTIAVTRLALSTVGYFDENYFPAYMDDIDLRWRHFAYGFGTLHGEHNGPVTRWHHYNAANLRGSPFVDPDLQKYGTEDNYSRRAFVSYIRRSKGIYDKLKYGPRDVDGVWREAVQEAEYKYMHFNVSHFPADTWVLDEDARRCMFHHTYNYEMQAWSRPSDCSYNPRTLEESGILGVDQLANFRSMIEGKTFDYQ</sequence>
<feature type="region of interest" description="Disordered" evidence="4">
    <location>
        <begin position="116"/>
        <end position="206"/>
    </location>
</feature>
<evidence type="ECO:0000259" key="6">
    <source>
        <dbReference type="Pfam" id="PF00535"/>
    </source>
</evidence>
<dbReference type="GO" id="GO:0016757">
    <property type="term" value="F:glycosyltransferase activity"/>
    <property type="evidence" value="ECO:0007669"/>
    <property type="project" value="UniProtKB-KW"/>
</dbReference>
<evidence type="ECO:0000256" key="2">
    <source>
        <dbReference type="ARBA" id="ARBA00022676"/>
    </source>
</evidence>
<feature type="transmembrane region" description="Helical" evidence="5">
    <location>
        <begin position="86"/>
        <end position="105"/>
    </location>
</feature>
<feature type="compositionally biased region" description="Polar residues" evidence="4">
    <location>
        <begin position="157"/>
        <end position="170"/>
    </location>
</feature>
<dbReference type="CDD" id="cd00761">
    <property type="entry name" value="Glyco_tranf_GTA_type"/>
    <property type="match status" value="1"/>
</dbReference>
<keyword evidence="5" id="KW-1133">Transmembrane helix</keyword>
<comment type="similarity">
    <text evidence="1">Belongs to the glycosyltransferase 2 family.</text>
</comment>
<organism evidence="7 8">
    <name type="scientific">Leishmania donovani</name>
    <dbReference type="NCBI Taxonomy" id="5661"/>
    <lineage>
        <taxon>Eukaryota</taxon>
        <taxon>Discoba</taxon>
        <taxon>Euglenozoa</taxon>
        <taxon>Kinetoplastea</taxon>
        <taxon>Metakinetoplastina</taxon>
        <taxon>Trypanosomatida</taxon>
        <taxon>Trypanosomatidae</taxon>
        <taxon>Leishmaniinae</taxon>
        <taxon>Leishmania</taxon>
    </lineage>
</organism>
<dbReference type="VEuPathDB" id="TriTrypDB:LdCL_320047400"/>
<dbReference type="PANTHER" id="PTHR43179">
    <property type="entry name" value="RHAMNOSYLTRANSFERASE WBBL"/>
    <property type="match status" value="1"/>
</dbReference>
<dbReference type="InterPro" id="IPR001173">
    <property type="entry name" value="Glyco_trans_2-like"/>
</dbReference>
<keyword evidence="5" id="KW-0812">Transmembrane</keyword>
<protein>
    <submittedName>
        <fullName evidence="7">GIPL galf transferase, putative</fullName>
        <ecNumber evidence="7">2.4.1.-</ecNumber>
    </submittedName>
</protein>
<gene>
    <name evidence="7" type="ORF">LdCL_320047400</name>
</gene>
<dbReference type="SUPFAM" id="SSF53448">
    <property type="entry name" value="Nucleotide-diphospho-sugar transferases"/>
    <property type="match status" value="1"/>
</dbReference>